<evidence type="ECO:0000256" key="1">
    <source>
        <dbReference type="SAM" id="MobiDB-lite"/>
    </source>
</evidence>
<comment type="caution">
    <text evidence="2">The sequence shown here is derived from an EMBL/GenBank/DDBJ whole genome shotgun (WGS) entry which is preliminary data.</text>
</comment>
<feature type="region of interest" description="Disordered" evidence="1">
    <location>
        <begin position="497"/>
        <end position="542"/>
    </location>
</feature>
<organism evidence="2 3">
    <name type="scientific">Seiridium cardinale</name>
    <dbReference type="NCBI Taxonomy" id="138064"/>
    <lineage>
        <taxon>Eukaryota</taxon>
        <taxon>Fungi</taxon>
        <taxon>Dikarya</taxon>
        <taxon>Ascomycota</taxon>
        <taxon>Pezizomycotina</taxon>
        <taxon>Sordariomycetes</taxon>
        <taxon>Xylariomycetidae</taxon>
        <taxon>Amphisphaeriales</taxon>
        <taxon>Sporocadaceae</taxon>
        <taxon>Seiridium</taxon>
    </lineage>
</organism>
<feature type="compositionally biased region" description="Basic and acidic residues" evidence="1">
    <location>
        <begin position="434"/>
        <end position="447"/>
    </location>
</feature>
<feature type="region of interest" description="Disordered" evidence="1">
    <location>
        <begin position="1"/>
        <end position="21"/>
    </location>
</feature>
<evidence type="ECO:0000313" key="3">
    <source>
        <dbReference type="Proteomes" id="UP001465668"/>
    </source>
</evidence>
<reference evidence="2 3" key="1">
    <citation type="submission" date="2024-02" db="EMBL/GenBank/DDBJ databases">
        <title>First draft genome assembly of two strains of Seiridium cardinale.</title>
        <authorList>
            <person name="Emiliani G."/>
            <person name="Scali E."/>
        </authorList>
    </citation>
    <scope>NUCLEOTIDE SEQUENCE [LARGE SCALE GENOMIC DNA]</scope>
    <source>
        <strain evidence="2 3">BM-138-000479</strain>
    </source>
</reference>
<accession>A0ABR2XJ55</accession>
<evidence type="ECO:0000313" key="2">
    <source>
        <dbReference type="EMBL" id="KAK9773677.1"/>
    </source>
</evidence>
<dbReference type="EMBL" id="JARVKM010000048">
    <property type="protein sequence ID" value="KAK9773677.1"/>
    <property type="molecule type" value="Genomic_DNA"/>
</dbReference>
<feature type="region of interest" description="Disordered" evidence="1">
    <location>
        <begin position="160"/>
        <end position="418"/>
    </location>
</feature>
<feature type="region of interest" description="Disordered" evidence="1">
    <location>
        <begin position="431"/>
        <end position="484"/>
    </location>
</feature>
<dbReference type="Proteomes" id="UP001465668">
    <property type="component" value="Unassembled WGS sequence"/>
</dbReference>
<protein>
    <submittedName>
        <fullName evidence="2">Uncharacterized protein</fullName>
    </submittedName>
</protein>
<feature type="compositionally biased region" description="Basic and acidic residues" evidence="1">
    <location>
        <begin position="186"/>
        <end position="199"/>
    </location>
</feature>
<feature type="compositionally biased region" description="Basic and acidic residues" evidence="1">
    <location>
        <begin position="243"/>
        <end position="269"/>
    </location>
</feature>
<name>A0ABR2XJ55_9PEZI</name>
<feature type="compositionally biased region" description="Polar residues" evidence="1">
    <location>
        <begin position="531"/>
        <end position="540"/>
    </location>
</feature>
<feature type="compositionally biased region" description="Basic and acidic residues" evidence="1">
    <location>
        <begin position="361"/>
        <end position="371"/>
    </location>
</feature>
<keyword evidence="3" id="KW-1185">Reference proteome</keyword>
<sequence>MTKRASKKIATPAARNMAKLARPDWAEEPLARSVGSEDKVPAHHLADFPPPGKLLLSNDKLFKKTQKLIRKRDKLDRELIYEADRKGVHKNLWAVREELLKGQRLLKRQEKRHVQRLTHKYQQAASQLAVDRTSYTVKDEDRLRRLLEVFKAHLGPYAEIEEPDRGSETELDEWGSAPASQSGNNDAHKRSADEREHGKPCKKTKLAGLDAVSDIGHDTSASSNAQIELRPRRTRQHISQHPHAQEKKEAGSSEKCQRPDQVRVPRLDDSETVYDIEPPSKSITDSSPRSGRSRTRPFLQPGETSSSLSRKKEGSKSNVSNISPGRPHSKARSQAGLHQSVGKKKVSKTQPTKAGKSTPAETRDYDVRTEDSPTEQTLKAKRLKSTSRSTYLPKEWGPGSHVRDNPTRISGPTPPKMKTVFLGDPEQLQYDCLPKPEPESKAAEDPSKAVTPAATTPKRRSRGFPSSEWSGKSTTPIPPPALPYDFWRSTGMTIAATPAASSASRPIQSKLPPMRRTNGARANVSKRRKASSNMSTNSQAVAVPVTRVRSEASWSLLRALPGHAHGDRAALEDEKQRWRRMLGL</sequence>
<gene>
    <name evidence="2" type="ORF">SCAR479_09623</name>
</gene>
<proteinExistence type="predicted"/>